<evidence type="ECO:0000313" key="2">
    <source>
        <dbReference type="EMBL" id="CAD9289768.1"/>
    </source>
</evidence>
<name>A0A7S1YBP7_9STRA</name>
<dbReference type="PANTHER" id="PTHR34070:SF1">
    <property type="entry name" value="DNA ALKYLATION REPAIR PROTEIN"/>
    <property type="match status" value="1"/>
</dbReference>
<keyword evidence="1" id="KW-0732">Signal</keyword>
<organism evidence="2">
    <name type="scientific">Grammatophora oceanica</name>
    <dbReference type="NCBI Taxonomy" id="210454"/>
    <lineage>
        <taxon>Eukaryota</taxon>
        <taxon>Sar</taxon>
        <taxon>Stramenopiles</taxon>
        <taxon>Ochrophyta</taxon>
        <taxon>Bacillariophyta</taxon>
        <taxon>Fragilariophyceae</taxon>
        <taxon>Fragilariophycidae</taxon>
        <taxon>Rhabdonematales</taxon>
        <taxon>Grammatophoraceae</taxon>
        <taxon>Grammatophora</taxon>
    </lineage>
</organism>
<dbReference type="PANTHER" id="PTHR34070">
    <property type="entry name" value="ARMADILLO-TYPE FOLD"/>
    <property type="match status" value="1"/>
</dbReference>
<dbReference type="AlphaFoldDB" id="A0A7S1YBP7"/>
<dbReference type="InterPro" id="IPR014825">
    <property type="entry name" value="DNA_alkylation"/>
</dbReference>
<dbReference type="Gene3D" id="1.20.1660.10">
    <property type="entry name" value="Hypothetical protein (EF3068)"/>
    <property type="match status" value="1"/>
</dbReference>
<feature type="chain" id="PRO_5030767185" evidence="1">
    <location>
        <begin position="28"/>
        <end position="138"/>
    </location>
</feature>
<dbReference type="EMBL" id="HBGK01031258">
    <property type="protein sequence ID" value="CAD9289768.1"/>
    <property type="molecule type" value="Transcribed_RNA"/>
</dbReference>
<gene>
    <name evidence="2" type="ORF">GOCE00092_LOCUS16319</name>
</gene>
<dbReference type="SUPFAM" id="SSF48371">
    <property type="entry name" value="ARM repeat"/>
    <property type="match status" value="1"/>
</dbReference>
<protein>
    <submittedName>
        <fullName evidence="2">Uncharacterized protein</fullName>
    </submittedName>
</protein>
<accession>A0A7S1YBP7</accession>
<reference evidence="2" key="1">
    <citation type="submission" date="2021-01" db="EMBL/GenBank/DDBJ databases">
        <authorList>
            <person name="Corre E."/>
            <person name="Pelletier E."/>
            <person name="Niang G."/>
            <person name="Scheremetjew M."/>
            <person name="Finn R."/>
            <person name="Kale V."/>
            <person name="Holt S."/>
            <person name="Cochrane G."/>
            <person name="Meng A."/>
            <person name="Brown T."/>
            <person name="Cohen L."/>
        </authorList>
    </citation>
    <scope>NUCLEOTIDE SEQUENCE</scope>
    <source>
        <strain evidence="2">CCMP 410</strain>
    </source>
</reference>
<dbReference type="Pfam" id="PF08713">
    <property type="entry name" value="DNA_alkylation"/>
    <property type="match status" value="1"/>
</dbReference>
<sequence>MRSLALVLCFLRYSPLFIAWLGGVAEAYNQEASSSGVHPSSSSMVSRKISTLCKRIQVEFRKNANQEKAAYMANYMRKSPPTPYHGLQSPERRALQKQVVEETGFTIDSRNEYETCIRELWKLPYREEKHFGIDLALQ</sequence>
<feature type="signal peptide" evidence="1">
    <location>
        <begin position="1"/>
        <end position="27"/>
    </location>
</feature>
<dbReference type="InterPro" id="IPR016024">
    <property type="entry name" value="ARM-type_fold"/>
</dbReference>
<proteinExistence type="predicted"/>
<evidence type="ECO:0000256" key="1">
    <source>
        <dbReference type="SAM" id="SignalP"/>
    </source>
</evidence>